<dbReference type="Proteomes" id="UP001055811">
    <property type="component" value="Linkage Group LG02"/>
</dbReference>
<comment type="caution">
    <text evidence="1">The sequence shown here is derived from an EMBL/GenBank/DDBJ whole genome shotgun (WGS) entry which is preliminary data.</text>
</comment>
<keyword evidence="2" id="KW-1185">Reference proteome</keyword>
<sequence>MMATEVIEDDEDGWLPERMAALEAEYIGGNGFHLSIQVTFQMVLVVVVADEKGVEETETKACVCVLQSTLLSIL</sequence>
<proteinExistence type="predicted"/>
<reference evidence="1 2" key="2">
    <citation type="journal article" date="2022" name="Mol. Ecol. Resour.">
        <title>The genomes of chicory, endive, great burdock and yacon provide insights into Asteraceae paleo-polyploidization history and plant inulin production.</title>
        <authorList>
            <person name="Fan W."/>
            <person name="Wang S."/>
            <person name="Wang H."/>
            <person name="Wang A."/>
            <person name="Jiang F."/>
            <person name="Liu H."/>
            <person name="Zhao H."/>
            <person name="Xu D."/>
            <person name="Zhang Y."/>
        </authorList>
    </citation>
    <scope>NUCLEOTIDE SEQUENCE [LARGE SCALE GENOMIC DNA]</scope>
    <source>
        <strain evidence="2">cv. Punajuju</strain>
        <tissue evidence="1">Leaves</tissue>
    </source>
</reference>
<protein>
    <submittedName>
        <fullName evidence="1">Uncharacterized protein</fullName>
    </submittedName>
</protein>
<organism evidence="1 2">
    <name type="scientific">Cichorium intybus</name>
    <name type="common">Chicory</name>
    <dbReference type="NCBI Taxonomy" id="13427"/>
    <lineage>
        <taxon>Eukaryota</taxon>
        <taxon>Viridiplantae</taxon>
        <taxon>Streptophyta</taxon>
        <taxon>Embryophyta</taxon>
        <taxon>Tracheophyta</taxon>
        <taxon>Spermatophyta</taxon>
        <taxon>Magnoliopsida</taxon>
        <taxon>eudicotyledons</taxon>
        <taxon>Gunneridae</taxon>
        <taxon>Pentapetalae</taxon>
        <taxon>asterids</taxon>
        <taxon>campanulids</taxon>
        <taxon>Asterales</taxon>
        <taxon>Asteraceae</taxon>
        <taxon>Cichorioideae</taxon>
        <taxon>Cichorieae</taxon>
        <taxon>Cichoriinae</taxon>
        <taxon>Cichorium</taxon>
    </lineage>
</organism>
<reference evidence="2" key="1">
    <citation type="journal article" date="2022" name="Mol. Ecol. Resour.">
        <title>The genomes of chicory, endive, great burdock and yacon provide insights into Asteraceae palaeo-polyploidization history and plant inulin production.</title>
        <authorList>
            <person name="Fan W."/>
            <person name="Wang S."/>
            <person name="Wang H."/>
            <person name="Wang A."/>
            <person name="Jiang F."/>
            <person name="Liu H."/>
            <person name="Zhao H."/>
            <person name="Xu D."/>
            <person name="Zhang Y."/>
        </authorList>
    </citation>
    <scope>NUCLEOTIDE SEQUENCE [LARGE SCALE GENOMIC DNA]</scope>
    <source>
        <strain evidence="2">cv. Punajuju</strain>
    </source>
</reference>
<dbReference type="EMBL" id="CM042010">
    <property type="protein sequence ID" value="KAI3782422.1"/>
    <property type="molecule type" value="Genomic_DNA"/>
</dbReference>
<gene>
    <name evidence="1" type="ORF">L2E82_12467</name>
</gene>
<evidence type="ECO:0000313" key="2">
    <source>
        <dbReference type="Proteomes" id="UP001055811"/>
    </source>
</evidence>
<evidence type="ECO:0000313" key="1">
    <source>
        <dbReference type="EMBL" id="KAI3782422.1"/>
    </source>
</evidence>
<accession>A0ACB9GG22</accession>
<name>A0ACB9GG22_CICIN</name>